<accession>A0ABY4BMH9</accession>
<protein>
    <submittedName>
        <fullName evidence="8">PspC domain-containing protein</fullName>
    </submittedName>
</protein>
<keyword evidence="2" id="KW-1003">Cell membrane</keyword>
<evidence type="ECO:0000256" key="2">
    <source>
        <dbReference type="ARBA" id="ARBA00022475"/>
    </source>
</evidence>
<organism evidence="8 9">
    <name type="scientific">Chryseobacterium suipulveris</name>
    <dbReference type="NCBI Taxonomy" id="2929800"/>
    <lineage>
        <taxon>Bacteria</taxon>
        <taxon>Pseudomonadati</taxon>
        <taxon>Bacteroidota</taxon>
        <taxon>Flavobacteriia</taxon>
        <taxon>Flavobacteriales</taxon>
        <taxon>Weeksellaceae</taxon>
        <taxon>Chryseobacterium group</taxon>
        <taxon>Chryseobacterium</taxon>
    </lineage>
</organism>
<evidence type="ECO:0000256" key="6">
    <source>
        <dbReference type="SAM" id="Phobius"/>
    </source>
</evidence>
<evidence type="ECO:0000256" key="4">
    <source>
        <dbReference type="ARBA" id="ARBA00022989"/>
    </source>
</evidence>
<keyword evidence="3 6" id="KW-0812">Transmembrane</keyword>
<dbReference type="InterPro" id="IPR052027">
    <property type="entry name" value="PspC"/>
</dbReference>
<feature type="transmembrane region" description="Helical" evidence="6">
    <location>
        <begin position="48"/>
        <end position="79"/>
    </location>
</feature>
<reference evidence="8 9" key="1">
    <citation type="submission" date="2022-03" db="EMBL/GenBank/DDBJ databases">
        <title>Chryseobacterium sp. isolated from particulate matters in swine house.</title>
        <authorList>
            <person name="Won M."/>
            <person name="Kim S.-J."/>
            <person name="Kwon S.-W."/>
        </authorList>
    </citation>
    <scope>NUCLEOTIDE SEQUENCE [LARGE SCALE GENOMIC DNA]</scope>
    <source>
        <strain evidence="8 9">SC2-2</strain>
    </source>
</reference>
<dbReference type="EMBL" id="CP094532">
    <property type="protein sequence ID" value="UOE40402.1"/>
    <property type="molecule type" value="Genomic_DNA"/>
</dbReference>
<keyword evidence="4 6" id="KW-1133">Transmembrane helix</keyword>
<keyword evidence="5 6" id="KW-0472">Membrane</keyword>
<evidence type="ECO:0000313" key="8">
    <source>
        <dbReference type="EMBL" id="UOE40402.1"/>
    </source>
</evidence>
<keyword evidence="9" id="KW-1185">Reference proteome</keyword>
<evidence type="ECO:0000256" key="5">
    <source>
        <dbReference type="ARBA" id="ARBA00023136"/>
    </source>
</evidence>
<evidence type="ECO:0000256" key="3">
    <source>
        <dbReference type="ARBA" id="ARBA00022692"/>
    </source>
</evidence>
<feature type="domain" description="Phage shock protein PspC N-terminal" evidence="7">
    <location>
        <begin position="18"/>
        <end position="82"/>
    </location>
</feature>
<evidence type="ECO:0000313" key="9">
    <source>
        <dbReference type="Proteomes" id="UP000831460"/>
    </source>
</evidence>
<evidence type="ECO:0000256" key="1">
    <source>
        <dbReference type="ARBA" id="ARBA00004162"/>
    </source>
</evidence>
<dbReference type="Proteomes" id="UP000831460">
    <property type="component" value="Chromosome"/>
</dbReference>
<evidence type="ECO:0000259" key="7">
    <source>
        <dbReference type="Pfam" id="PF04024"/>
    </source>
</evidence>
<dbReference type="RefSeq" id="WP_243548426.1">
    <property type="nucleotide sequence ID" value="NZ_CP094532.1"/>
</dbReference>
<name>A0ABY4BMH9_9FLAO</name>
<sequence>MNTYQQNQNQYFAGIKAKLTRDVKNRRIAGVCSGLAKYYKLDVSVIRIIWFSLAFFGIFSAGISTSFVVIAYVILWIVLPKASNLLEFEVR</sequence>
<dbReference type="InterPro" id="IPR007168">
    <property type="entry name" value="Phageshock_PspC_N"/>
</dbReference>
<dbReference type="Pfam" id="PF04024">
    <property type="entry name" value="PspC"/>
    <property type="match status" value="1"/>
</dbReference>
<comment type="subcellular location">
    <subcellularLocation>
        <location evidence="1">Cell membrane</location>
        <topology evidence="1">Single-pass membrane protein</topology>
    </subcellularLocation>
</comment>
<dbReference type="PANTHER" id="PTHR33885:SF3">
    <property type="entry name" value="PHAGE SHOCK PROTEIN C"/>
    <property type="match status" value="1"/>
</dbReference>
<dbReference type="PANTHER" id="PTHR33885">
    <property type="entry name" value="PHAGE SHOCK PROTEIN C"/>
    <property type="match status" value="1"/>
</dbReference>
<gene>
    <name evidence="8" type="ORF">MTP09_10855</name>
</gene>
<proteinExistence type="predicted"/>